<name>A0AAD4KYH1_9EURO</name>
<evidence type="ECO:0000256" key="10">
    <source>
        <dbReference type="SAM" id="MobiDB-lite"/>
    </source>
</evidence>
<dbReference type="InterPro" id="IPR019364">
    <property type="entry name" value="Mediatior_Med8_fun/met"/>
</dbReference>
<evidence type="ECO:0000256" key="5">
    <source>
        <dbReference type="ARBA" id="ARBA00023159"/>
    </source>
</evidence>
<sequence>MAAVNDGQIKVLEQTRQRLLQLTHSLGSLTGNLQQSDPLPSWSSLQSQASIISNNLINISTQLSEHHELLSSLVAYPAPSFPGTTQQGVLEQLLRTKLDPRVQDWVAKGRISGSKTAEESGGLTEEELEELWAWAPIEANQEARRRNWGGHYTLEEREIGIENVATGLKRQLPDDSEDEDEEEEEEEETDEDKMEIVGVHSKPGAAGVEFEITSERNRGPEAAPSPALPLDELFRYMMTGTKPKSGPE</sequence>
<dbReference type="GO" id="GO:0000978">
    <property type="term" value="F:RNA polymerase II cis-regulatory region sequence-specific DNA binding"/>
    <property type="evidence" value="ECO:0007669"/>
    <property type="project" value="TreeGrafter"/>
</dbReference>
<protein>
    <recommendedName>
        <fullName evidence="3 9">Mediator of RNA polymerase II transcription subunit 8</fullName>
    </recommendedName>
    <alternativeName>
        <fullName evidence="8 9">Mediator complex subunit 8</fullName>
    </alternativeName>
</protein>
<evidence type="ECO:0000313" key="11">
    <source>
        <dbReference type="EMBL" id="KAH8700155.1"/>
    </source>
</evidence>
<dbReference type="GO" id="GO:0070847">
    <property type="term" value="C:core mediator complex"/>
    <property type="evidence" value="ECO:0007669"/>
    <property type="project" value="TreeGrafter"/>
</dbReference>
<keyword evidence="4 9" id="KW-0805">Transcription regulation</keyword>
<dbReference type="PANTHER" id="PTHR13074:SF9">
    <property type="entry name" value="MEDIATOR OF RNA POLYMERASE II TRANSCRIPTION SUBUNIT 8"/>
    <property type="match status" value="1"/>
</dbReference>
<comment type="subcellular location">
    <subcellularLocation>
        <location evidence="1 9">Nucleus</location>
    </subcellularLocation>
</comment>
<comment type="function">
    <text evidence="9">Component of the Mediator complex, a coactivator involved in the regulated transcription of nearly all RNA polymerase II-dependent genes. Mediator functions as a bridge to convey information from gene-specific regulatory proteins to the basal RNA polymerase II transcription machinery. Mediator is recruited to promoters by direct interactions with regulatory proteins and serves as a scaffold for the assembly of a functional preinitiation complex with RNA polymerase II and the general transcription factors.</text>
</comment>
<comment type="subunit">
    <text evidence="9">Component of the Mediator complex.</text>
</comment>
<evidence type="ECO:0000256" key="4">
    <source>
        <dbReference type="ARBA" id="ARBA00023015"/>
    </source>
</evidence>
<evidence type="ECO:0000256" key="3">
    <source>
        <dbReference type="ARBA" id="ARBA00020637"/>
    </source>
</evidence>
<evidence type="ECO:0000256" key="7">
    <source>
        <dbReference type="ARBA" id="ARBA00023242"/>
    </source>
</evidence>
<dbReference type="AlphaFoldDB" id="A0AAD4KYH1"/>
<accession>A0AAD4KYH1</accession>
<keyword evidence="7 9" id="KW-0539">Nucleus</keyword>
<keyword evidence="12" id="KW-1185">Reference proteome</keyword>
<dbReference type="GO" id="GO:0003712">
    <property type="term" value="F:transcription coregulator activity"/>
    <property type="evidence" value="ECO:0007669"/>
    <property type="project" value="InterPro"/>
</dbReference>
<dbReference type="Gene3D" id="1.20.58.1710">
    <property type="match status" value="1"/>
</dbReference>
<dbReference type="GO" id="GO:0016592">
    <property type="term" value="C:mediator complex"/>
    <property type="evidence" value="ECO:0007669"/>
    <property type="project" value="InterPro"/>
</dbReference>
<keyword evidence="6 9" id="KW-0804">Transcription</keyword>
<evidence type="ECO:0000256" key="1">
    <source>
        <dbReference type="ARBA" id="ARBA00004123"/>
    </source>
</evidence>
<comment type="caution">
    <text evidence="11">The sequence shown here is derived from an EMBL/GenBank/DDBJ whole genome shotgun (WGS) entry which is preliminary data.</text>
</comment>
<evidence type="ECO:0000256" key="2">
    <source>
        <dbReference type="ARBA" id="ARBA00005716"/>
    </source>
</evidence>
<feature type="region of interest" description="Disordered" evidence="10">
    <location>
        <begin position="165"/>
        <end position="230"/>
    </location>
</feature>
<comment type="similarity">
    <text evidence="2 9">Belongs to the Mediator complex subunit 8 family.</text>
</comment>
<evidence type="ECO:0000256" key="8">
    <source>
        <dbReference type="ARBA" id="ARBA00031261"/>
    </source>
</evidence>
<proteinExistence type="inferred from homology"/>
<dbReference type="Proteomes" id="UP001201262">
    <property type="component" value="Unassembled WGS sequence"/>
</dbReference>
<evidence type="ECO:0000256" key="6">
    <source>
        <dbReference type="ARBA" id="ARBA00023163"/>
    </source>
</evidence>
<dbReference type="GO" id="GO:0006357">
    <property type="term" value="P:regulation of transcription by RNA polymerase II"/>
    <property type="evidence" value="ECO:0007669"/>
    <property type="project" value="InterPro"/>
</dbReference>
<feature type="compositionally biased region" description="Acidic residues" evidence="10">
    <location>
        <begin position="174"/>
        <end position="193"/>
    </location>
</feature>
<organism evidence="11 12">
    <name type="scientific">Talaromyces proteolyticus</name>
    <dbReference type="NCBI Taxonomy" id="1131652"/>
    <lineage>
        <taxon>Eukaryota</taxon>
        <taxon>Fungi</taxon>
        <taxon>Dikarya</taxon>
        <taxon>Ascomycota</taxon>
        <taxon>Pezizomycotina</taxon>
        <taxon>Eurotiomycetes</taxon>
        <taxon>Eurotiomycetidae</taxon>
        <taxon>Eurotiales</taxon>
        <taxon>Trichocomaceae</taxon>
        <taxon>Talaromyces</taxon>
        <taxon>Talaromyces sect. Bacilispori</taxon>
    </lineage>
</organism>
<dbReference type="Gene3D" id="6.10.250.2610">
    <property type="match status" value="1"/>
</dbReference>
<evidence type="ECO:0000256" key="9">
    <source>
        <dbReference type="RuleBase" id="RU364144"/>
    </source>
</evidence>
<dbReference type="PANTHER" id="PTHR13074">
    <property type="entry name" value="MEDIATOR OF RNA POLYMERASE II TRANSCRIPTION SUBUNIT 8"/>
    <property type="match status" value="1"/>
</dbReference>
<dbReference type="EMBL" id="JAJTJA010000004">
    <property type="protein sequence ID" value="KAH8700155.1"/>
    <property type="molecule type" value="Genomic_DNA"/>
</dbReference>
<evidence type="ECO:0000313" key="12">
    <source>
        <dbReference type="Proteomes" id="UP001201262"/>
    </source>
</evidence>
<dbReference type="Pfam" id="PF10232">
    <property type="entry name" value="Med8"/>
    <property type="match status" value="1"/>
</dbReference>
<gene>
    <name evidence="9" type="primary">MED8</name>
    <name evidence="11" type="ORF">BGW36DRAFT_123779</name>
</gene>
<reference evidence="11" key="1">
    <citation type="submission" date="2021-12" db="EMBL/GenBank/DDBJ databases">
        <title>Convergent genome expansion in fungi linked to evolution of root-endophyte symbiosis.</title>
        <authorList>
            <consortium name="DOE Joint Genome Institute"/>
            <person name="Ke Y.-H."/>
            <person name="Bonito G."/>
            <person name="Liao H.-L."/>
            <person name="Looney B."/>
            <person name="Rojas-Flechas A."/>
            <person name="Nash J."/>
            <person name="Hameed K."/>
            <person name="Schadt C."/>
            <person name="Martin F."/>
            <person name="Crous P.W."/>
            <person name="Miettinen O."/>
            <person name="Magnuson J.K."/>
            <person name="Labbe J."/>
            <person name="Jacobson D."/>
            <person name="Doktycz M.J."/>
            <person name="Veneault-Fourrey C."/>
            <person name="Kuo A."/>
            <person name="Mondo S."/>
            <person name="Calhoun S."/>
            <person name="Riley R."/>
            <person name="Ohm R."/>
            <person name="LaButti K."/>
            <person name="Andreopoulos B."/>
            <person name="Pangilinan J."/>
            <person name="Nolan M."/>
            <person name="Tritt A."/>
            <person name="Clum A."/>
            <person name="Lipzen A."/>
            <person name="Daum C."/>
            <person name="Barry K."/>
            <person name="Grigoriev I.V."/>
            <person name="Vilgalys R."/>
        </authorList>
    </citation>
    <scope>NUCLEOTIDE SEQUENCE</scope>
    <source>
        <strain evidence="11">PMI_201</strain>
    </source>
</reference>
<keyword evidence="5 9" id="KW-0010">Activator</keyword>